<evidence type="ECO:0000313" key="4">
    <source>
        <dbReference type="Proteomes" id="UP000276443"/>
    </source>
</evidence>
<keyword evidence="4" id="KW-1185">Reference proteome</keyword>
<dbReference type="RefSeq" id="WP_124221012.1">
    <property type="nucleotide sequence ID" value="NZ_RKRF01000008.1"/>
</dbReference>
<dbReference type="GO" id="GO:0016757">
    <property type="term" value="F:glycosyltransferase activity"/>
    <property type="evidence" value="ECO:0007669"/>
    <property type="project" value="InterPro"/>
</dbReference>
<dbReference type="Gene3D" id="3.40.50.2000">
    <property type="entry name" value="Glycogen Phosphorylase B"/>
    <property type="match status" value="2"/>
</dbReference>
<evidence type="ECO:0000259" key="1">
    <source>
        <dbReference type="Pfam" id="PF00534"/>
    </source>
</evidence>
<gene>
    <name evidence="3" type="ORF">EDC24_1402</name>
</gene>
<evidence type="ECO:0000313" key="3">
    <source>
        <dbReference type="EMBL" id="RPF54209.1"/>
    </source>
</evidence>
<feature type="domain" description="Glycosyltransferase subfamily 4-like N-terminal" evidence="2">
    <location>
        <begin position="22"/>
        <end position="204"/>
    </location>
</feature>
<dbReference type="SUPFAM" id="SSF53756">
    <property type="entry name" value="UDP-Glycosyltransferase/glycogen phosphorylase"/>
    <property type="match status" value="1"/>
</dbReference>
<dbReference type="InterPro" id="IPR028098">
    <property type="entry name" value="Glyco_trans_4-like_N"/>
</dbReference>
<proteinExistence type="predicted"/>
<dbReference type="EMBL" id="RKRF01000008">
    <property type="protein sequence ID" value="RPF54209.1"/>
    <property type="molecule type" value="Genomic_DNA"/>
</dbReference>
<feature type="domain" description="Glycosyl transferase family 1" evidence="1">
    <location>
        <begin position="221"/>
        <end position="391"/>
    </location>
</feature>
<dbReference type="PANTHER" id="PTHR12526">
    <property type="entry name" value="GLYCOSYLTRANSFERASE"/>
    <property type="match status" value="1"/>
</dbReference>
<accession>A0A3N5BB85</accession>
<dbReference type="CDD" id="cd03794">
    <property type="entry name" value="GT4_WbuB-like"/>
    <property type="match status" value="1"/>
</dbReference>
<dbReference type="AlphaFoldDB" id="A0A3N5BB85"/>
<dbReference type="Pfam" id="PF00534">
    <property type="entry name" value="Glycos_transf_1"/>
    <property type="match status" value="1"/>
</dbReference>
<dbReference type="OrthoDB" id="9811902at2"/>
<keyword evidence="3" id="KW-0808">Transferase</keyword>
<dbReference type="Proteomes" id="UP000276443">
    <property type="component" value="Unassembled WGS sequence"/>
</dbReference>
<evidence type="ECO:0000259" key="2">
    <source>
        <dbReference type="Pfam" id="PF13439"/>
    </source>
</evidence>
<dbReference type="InterPro" id="IPR001296">
    <property type="entry name" value="Glyco_trans_1"/>
</dbReference>
<dbReference type="PANTHER" id="PTHR12526:SF622">
    <property type="entry name" value="GLYCOSYLTRANSFERASE (GROUP I)"/>
    <property type="match status" value="1"/>
</dbReference>
<name>A0A3N5BB85_9BACI</name>
<sequence length="416" mass="47585">MNLWIFNHHAGESGRHPSFSYYLNKKGVNVTLFSSSFIHNSYTEIKEYNSLEYFKTEEKDGYKRVYIKTPRYHNNGAKRLWNQIMFAYRSFKASKVLLKNKDKPEVIVGSSVHLFTGLSAYYLSRKVGSKFVFEIRDVWPQTLVDLGALKEKSLVTKIFRSIEKFLYNKADKIISVLPHGYRHISKYGISRDKVIYIPNGIDLKSSNKKVGFLAEEPKSFFESNSKKFIITFTGAHGLANGLKTVVRAASELEKMEENKHIKSHILLVGDGPEKNNLIELAKQLNLKNITFLNKVNKDQVPHILQHSDVCLFHLKSTPVFKYGLSSNKLFDYMNSGKPMIFAADTSYDFAEEAQNGISIPAESPKQIAESILELKRKMPEELYEMGQNGKKFVTSKHDLEKLADGVLEVCETITRK</sequence>
<comment type="caution">
    <text evidence="3">The sequence shown here is derived from an EMBL/GenBank/DDBJ whole genome shotgun (WGS) entry which is preliminary data.</text>
</comment>
<reference evidence="3 4" key="1">
    <citation type="submission" date="2018-11" db="EMBL/GenBank/DDBJ databases">
        <title>Genomic Encyclopedia of Type Strains, Phase IV (KMG-IV): sequencing the most valuable type-strain genomes for metagenomic binning, comparative biology and taxonomic classification.</title>
        <authorList>
            <person name="Goeker M."/>
        </authorList>
    </citation>
    <scope>NUCLEOTIDE SEQUENCE [LARGE SCALE GENOMIC DNA]</scope>
    <source>
        <strain evidence="3 4">DSM 18090</strain>
    </source>
</reference>
<organism evidence="3 4">
    <name type="scientific">Aquisalibacillus elongatus</name>
    <dbReference type="NCBI Taxonomy" id="485577"/>
    <lineage>
        <taxon>Bacteria</taxon>
        <taxon>Bacillati</taxon>
        <taxon>Bacillota</taxon>
        <taxon>Bacilli</taxon>
        <taxon>Bacillales</taxon>
        <taxon>Bacillaceae</taxon>
        <taxon>Aquisalibacillus</taxon>
    </lineage>
</organism>
<protein>
    <submittedName>
        <fullName evidence="3">Glycosyltransferase involved in cell wall biosynthesis</fullName>
    </submittedName>
</protein>
<dbReference type="Pfam" id="PF13439">
    <property type="entry name" value="Glyco_transf_4"/>
    <property type="match status" value="1"/>
</dbReference>